<feature type="transmembrane region" description="Helical" evidence="1">
    <location>
        <begin position="220"/>
        <end position="244"/>
    </location>
</feature>
<name>A0A7W6S072_9PROT</name>
<evidence type="ECO:0000256" key="1">
    <source>
        <dbReference type="SAM" id="Phobius"/>
    </source>
</evidence>
<accession>A0A7W6S072</accession>
<evidence type="ECO:0008006" key="4">
    <source>
        <dbReference type="Google" id="ProtNLM"/>
    </source>
</evidence>
<dbReference type="Proteomes" id="UP000555728">
    <property type="component" value="Unassembled WGS sequence"/>
</dbReference>
<sequence>MPQTVLIALAAGIAGALLYAAMLALGPVAGAIPWFLSPVPLLLAGFTLGRAGGFVACGVGALAFGLVSLSGGAGTLYLLSDALPAALVVAWALRPAPGLTNPAPARSRAWMPAGTILARLALLPPLGMVVLALLAPSHADGLQGLLREQIGAGLDRMLAEAGSGAMPALDGATRGAVLDSAVQFLPGGMAMSWLFRIVVAAVLAQALAQRLGRAVRPSPAYGALELPAWYGAVFAAVVLASVVLAGDAGYVAWSAALGLSLPFLLLGFKLVHQVARRTPQPTLVLVVFYIVFLSVSAVAIVAMVLAGLVEYAATLRRRAAGRASEEE</sequence>
<feature type="transmembrane region" description="Helical" evidence="1">
    <location>
        <begin position="190"/>
        <end position="208"/>
    </location>
</feature>
<feature type="transmembrane region" description="Helical" evidence="1">
    <location>
        <begin position="283"/>
        <end position="309"/>
    </location>
</feature>
<feature type="transmembrane region" description="Helical" evidence="1">
    <location>
        <begin position="48"/>
        <end position="69"/>
    </location>
</feature>
<comment type="caution">
    <text evidence="2">The sequence shown here is derived from an EMBL/GenBank/DDBJ whole genome shotgun (WGS) entry which is preliminary data.</text>
</comment>
<evidence type="ECO:0000313" key="2">
    <source>
        <dbReference type="EMBL" id="MBB4285807.1"/>
    </source>
</evidence>
<feature type="transmembrane region" description="Helical" evidence="1">
    <location>
        <begin position="250"/>
        <end position="271"/>
    </location>
</feature>
<keyword evidence="1" id="KW-0812">Transmembrane</keyword>
<keyword evidence="3" id="KW-1185">Reference proteome</keyword>
<proteinExistence type="predicted"/>
<feature type="transmembrane region" description="Helical" evidence="1">
    <location>
        <begin position="114"/>
        <end position="135"/>
    </location>
</feature>
<protein>
    <recommendedName>
        <fullName evidence="4">DUF2232 domain-containing protein</fullName>
    </recommendedName>
</protein>
<evidence type="ECO:0000313" key="3">
    <source>
        <dbReference type="Proteomes" id="UP000555728"/>
    </source>
</evidence>
<reference evidence="2 3" key="1">
    <citation type="submission" date="2020-08" db="EMBL/GenBank/DDBJ databases">
        <title>Genome sequencing of Purple Non-Sulfur Bacteria from various extreme environments.</title>
        <authorList>
            <person name="Mayer M."/>
        </authorList>
    </citation>
    <scope>NUCLEOTIDE SEQUENCE [LARGE SCALE GENOMIC DNA]</scope>
    <source>
        <strain evidence="2 3">JA135</strain>
    </source>
</reference>
<keyword evidence="1" id="KW-1133">Transmembrane helix</keyword>
<gene>
    <name evidence="2" type="ORF">GGD88_001527</name>
</gene>
<dbReference type="EMBL" id="JACIGI010000010">
    <property type="protein sequence ID" value="MBB4285807.1"/>
    <property type="molecule type" value="Genomic_DNA"/>
</dbReference>
<organism evidence="2 3">
    <name type="scientific">Roseospira goensis</name>
    <dbReference type="NCBI Taxonomy" id="391922"/>
    <lineage>
        <taxon>Bacteria</taxon>
        <taxon>Pseudomonadati</taxon>
        <taxon>Pseudomonadota</taxon>
        <taxon>Alphaproteobacteria</taxon>
        <taxon>Rhodospirillales</taxon>
        <taxon>Rhodospirillaceae</taxon>
        <taxon>Roseospira</taxon>
    </lineage>
</organism>
<keyword evidence="1" id="KW-0472">Membrane</keyword>
<dbReference type="AlphaFoldDB" id="A0A7W6S072"/>
<feature type="transmembrane region" description="Helical" evidence="1">
    <location>
        <begin position="6"/>
        <end position="36"/>
    </location>
</feature>
<dbReference type="RefSeq" id="WP_184433658.1">
    <property type="nucleotide sequence ID" value="NZ_JACIGI010000010.1"/>
</dbReference>